<comment type="caution">
    <text evidence="3">The sequence shown here is derived from an EMBL/GenBank/DDBJ whole genome shotgun (WGS) entry which is preliminary data.</text>
</comment>
<evidence type="ECO:0000313" key="4">
    <source>
        <dbReference type="Proteomes" id="UP000187085"/>
    </source>
</evidence>
<sequence length="173" mass="18591">MSHVPGTAPAPQGDSGRTETADQRADRNWGDLLQEIRVMQIGVQIITGFLLTLPFQQRFSSLDRTGLVLYLGLVVLACLTTALMLAPVSPHRLLFRRHHKMLLVTNADTLIKVMVGGIALMLTGCLTFIVHVVIGPVAGWVAGGALAVVLALILLVYPLVVGRYAEREGADDG</sequence>
<dbReference type="AlphaFoldDB" id="A0A1R1LD09"/>
<feature type="transmembrane region" description="Helical" evidence="2">
    <location>
        <begin position="36"/>
        <end position="55"/>
    </location>
</feature>
<dbReference type="Pfam" id="PF19853">
    <property type="entry name" value="DUF6328"/>
    <property type="match status" value="1"/>
</dbReference>
<evidence type="ECO:0000256" key="1">
    <source>
        <dbReference type="SAM" id="MobiDB-lite"/>
    </source>
</evidence>
<feature type="transmembrane region" description="Helical" evidence="2">
    <location>
        <begin position="109"/>
        <end position="134"/>
    </location>
</feature>
<gene>
    <name evidence="3" type="ORF">BKD30_05860</name>
</gene>
<keyword evidence="2" id="KW-0472">Membrane</keyword>
<dbReference type="EMBL" id="MRDE01000026">
    <property type="protein sequence ID" value="OMH25424.1"/>
    <property type="molecule type" value="Genomic_DNA"/>
</dbReference>
<keyword evidence="2" id="KW-1133">Transmembrane helix</keyword>
<feature type="region of interest" description="Disordered" evidence="1">
    <location>
        <begin position="1"/>
        <end position="24"/>
    </location>
</feature>
<proteinExistence type="predicted"/>
<dbReference type="InterPro" id="IPR046291">
    <property type="entry name" value="DUF6328"/>
</dbReference>
<reference evidence="3 4" key="1">
    <citation type="submission" date="2016-12" db="EMBL/GenBank/DDBJ databases">
        <title>Draft genome of Tersicoccus phoenicis 1P05MA.</title>
        <authorList>
            <person name="Nakajima Y."/>
            <person name="Yoshizawa S."/>
            <person name="Nakamura K."/>
            <person name="Ogura Y."/>
            <person name="Hayashi T."/>
            <person name="Kogure K."/>
        </authorList>
    </citation>
    <scope>NUCLEOTIDE SEQUENCE [LARGE SCALE GENOMIC DNA]</scope>
    <source>
        <strain evidence="3 4">1p05MA</strain>
    </source>
</reference>
<accession>A0A1R1LD09</accession>
<evidence type="ECO:0000256" key="2">
    <source>
        <dbReference type="SAM" id="Phobius"/>
    </source>
</evidence>
<dbReference type="Proteomes" id="UP000187085">
    <property type="component" value="Unassembled WGS sequence"/>
</dbReference>
<evidence type="ECO:0008006" key="5">
    <source>
        <dbReference type="Google" id="ProtNLM"/>
    </source>
</evidence>
<keyword evidence="4" id="KW-1185">Reference proteome</keyword>
<keyword evidence="2" id="KW-0812">Transmembrane</keyword>
<dbReference type="STRING" id="554083.BKD30_05860"/>
<dbReference type="RefSeq" id="WP_076703129.1">
    <property type="nucleotide sequence ID" value="NZ_MRDE01000026.1"/>
</dbReference>
<protein>
    <recommendedName>
        <fullName evidence="5">Sodium:proton antiporter</fullName>
    </recommendedName>
</protein>
<feature type="transmembrane region" description="Helical" evidence="2">
    <location>
        <begin position="140"/>
        <end position="160"/>
    </location>
</feature>
<dbReference type="OrthoDB" id="3625784at2"/>
<evidence type="ECO:0000313" key="3">
    <source>
        <dbReference type="EMBL" id="OMH25424.1"/>
    </source>
</evidence>
<name>A0A1R1LD09_9MICC</name>
<feature type="transmembrane region" description="Helical" evidence="2">
    <location>
        <begin position="67"/>
        <end position="88"/>
    </location>
</feature>
<organism evidence="3 4">
    <name type="scientific">Tersicoccus phoenicis</name>
    <dbReference type="NCBI Taxonomy" id="554083"/>
    <lineage>
        <taxon>Bacteria</taxon>
        <taxon>Bacillati</taxon>
        <taxon>Actinomycetota</taxon>
        <taxon>Actinomycetes</taxon>
        <taxon>Micrococcales</taxon>
        <taxon>Micrococcaceae</taxon>
        <taxon>Tersicoccus</taxon>
    </lineage>
</organism>